<protein>
    <recommendedName>
        <fullName evidence="4">3-isopropylmalate dehydratase</fullName>
    </recommendedName>
</protein>
<sequence length="161" mass="18368">MNIDASFARVEHILPFLHLTSLILLMSVQLSLVMVTNFFIKKTYKVSAEFFRQIKVVLALLFGLLFAMVMTGYFLSLGGDFKFSDPMVGGIINTKYALTFLITCNMIYVGYRFYLAKKAYKASQIDEMIEHIIIATRYFVILDVILLFIGVYLGIVIRSFG</sequence>
<feature type="transmembrane region" description="Helical" evidence="1">
    <location>
        <begin position="12"/>
        <end position="35"/>
    </location>
</feature>
<dbReference type="EMBL" id="CP063078">
    <property type="protein sequence ID" value="QOQ86830.1"/>
    <property type="molecule type" value="Genomic_DNA"/>
</dbReference>
<evidence type="ECO:0000313" key="2">
    <source>
        <dbReference type="EMBL" id="QOQ86830.1"/>
    </source>
</evidence>
<evidence type="ECO:0000256" key="1">
    <source>
        <dbReference type="SAM" id="Phobius"/>
    </source>
</evidence>
<keyword evidence="1" id="KW-0812">Transmembrane</keyword>
<gene>
    <name evidence="2" type="ORF">IMC76_06330</name>
</gene>
<evidence type="ECO:0000313" key="3">
    <source>
        <dbReference type="Proteomes" id="UP000594749"/>
    </source>
</evidence>
<keyword evidence="3" id="KW-1185">Reference proteome</keyword>
<reference evidence="2 3" key="1">
    <citation type="submission" date="2020-10" db="EMBL/GenBank/DDBJ databases">
        <title>Campylobacter and Helicobacter PacBio genomes.</title>
        <authorList>
            <person name="Lane C."/>
        </authorList>
    </citation>
    <scope>NUCLEOTIDE SEQUENCE [LARGE SCALE GENOMIC DNA]</scope>
    <source>
        <strain evidence="2 3">2016D-0077</strain>
    </source>
</reference>
<keyword evidence="1" id="KW-1133">Transmembrane helix</keyword>
<dbReference type="Proteomes" id="UP000594749">
    <property type="component" value="Chromosome"/>
</dbReference>
<feature type="transmembrane region" description="Helical" evidence="1">
    <location>
        <begin position="135"/>
        <end position="157"/>
    </location>
</feature>
<evidence type="ECO:0008006" key="4">
    <source>
        <dbReference type="Google" id="ProtNLM"/>
    </source>
</evidence>
<proteinExistence type="predicted"/>
<accession>A0A7M1LEF1</accession>
<feature type="transmembrane region" description="Helical" evidence="1">
    <location>
        <begin position="96"/>
        <end position="114"/>
    </location>
</feature>
<feature type="transmembrane region" description="Helical" evidence="1">
    <location>
        <begin position="56"/>
        <end position="76"/>
    </location>
</feature>
<organism evidence="2 3">
    <name type="scientific">Campylobacter corcagiensis</name>
    <dbReference type="NCBI Taxonomy" id="1448857"/>
    <lineage>
        <taxon>Bacteria</taxon>
        <taxon>Pseudomonadati</taxon>
        <taxon>Campylobacterota</taxon>
        <taxon>Epsilonproteobacteria</taxon>
        <taxon>Campylobacterales</taxon>
        <taxon>Campylobacteraceae</taxon>
        <taxon>Campylobacter</taxon>
    </lineage>
</organism>
<name>A0A7M1LEF1_9BACT</name>
<keyword evidence="1" id="KW-0472">Membrane</keyword>
<dbReference type="AlphaFoldDB" id="A0A7M1LEF1"/>
<dbReference type="OrthoDB" id="5354611at2"/>
<dbReference type="RefSeq" id="WP_025803806.1">
    <property type="nucleotide sequence ID" value="NZ_CP053842.1"/>
</dbReference>